<dbReference type="InterPro" id="IPR000832">
    <property type="entry name" value="GPCR_2_secretin-like"/>
</dbReference>
<evidence type="ECO:0000313" key="7">
    <source>
        <dbReference type="EMBL" id="KAK3590080.1"/>
    </source>
</evidence>
<evidence type="ECO:0000256" key="1">
    <source>
        <dbReference type="ARBA" id="ARBA00004141"/>
    </source>
</evidence>
<proteinExistence type="predicted"/>
<comment type="subcellular location">
    <subcellularLocation>
        <location evidence="1">Membrane</location>
        <topology evidence="1">Multi-pass membrane protein</topology>
    </subcellularLocation>
</comment>
<feature type="transmembrane region" description="Helical" evidence="5">
    <location>
        <begin position="703"/>
        <end position="726"/>
    </location>
</feature>
<name>A0AAE0SEZ9_9BIVA</name>
<comment type="caution">
    <text evidence="7">The sequence shown here is derived from an EMBL/GenBank/DDBJ whole genome shotgun (WGS) entry which is preliminary data.</text>
</comment>
<dbReference type="PANTHER" id="PTHR45902:SF1">
    <property type="entry name" value="LATROPHILIN RECEPTOR-LIKE PROTEIN A"/>
    <property type="match status" value="1"/>
</dbReference>
<evidence type="ECO:0000256" key="5">
    <source>
        <dbReference type="SAM" id="Phobius"/>
    </source>
</evidence>
<dbReference type="GO" id="GO:0007166">
    <property type="term" value="P:cell surface receptor signaling pathway"/>
    <property type="evidence" value="ECO:0007669"/>
    <property type="project" value="InterPro"/>
</dbReference>
<dbReference type="Proteomes" id="UP001195483">
    <property type="component" value="Unassembled WGS sequence"/>
</dbReference>
<dbReference type="InterPro" id="IPR017981">
    <property type="entry name" value="GPCR_2-like_7TM"/>
</dbReference>
<feature type="transmembrane region" description="Helical" evidence="5">
    <location>
        <begin position="732"/>
        <end position="756"/>
    </location>
</feature>
<reference evidence="7" key="1">
    <citation type="journal article" date="2021" name="Genome Biol. Evol.">
        <title>A High-Quality Reference Genome for a Parasitic Bivalve with Doubly Uniparental Inheritance (Bivalvia: Unionida).</title>
        <authorList>
            <person name="Smith C.H."/>
        </authorList>
    </citation>
    <scope>NUCLEOTIDE SEQUENCE</scope>
    <source>
        <strain evidence="7">CHS0354</strain>
    </source>
</reference>
<gene>
    <name evidence="7" type="ORF">CHS0354_041123</name>
</gene>
<dbReference type="GO" id="GO:0016020">
    <property type="term" value="C:membrane"/>
    <property type="evidence" value="ECO:0007669"/>
    <property type="project" value="UniProtKB-SubCell"/>
</dbReference>
<dbReference type="GO" id="GO:0004930">
    <property type="term" value="F:G protein-coupled receptor activity"/>
    <property type="evidence" value="ECO:0007669"/>
    <property type="project" value="InterPro"/>
</dbReference>
<evidence type="ECO:0000256" key="2">
    <source>
        <dbReference type="ARBA" id="ARBA00022692"/>
    </source>
</evidence>
<keyword evidence="2 5" id="KW-0812">Transmembrane</keyword>
<reference evidence="7" key="2">
    <citation type="journal article" date="2021" name="Genome Biol. Evol.">
        <title>Developing a high-quality reference genome for a parasitic bivalve with doubly uniparental inheritance (Bivalvia: Unionida).</title>
        <authorList>
            <person name="Smith C.H."/>
        </authorList>
    </citation>
    <scope>NUCLEOTIDE SEQUENCE</scope>
    <source>
        <strain evidence="7">CHS0354</strain>
        <tissue evidence="7">Mantle</tissue>
    </source>
</reference>
<organism evidence="7 8">
    <name type="scientific">Potamilus streckersoni</name>
    <dbReference type="NCBI Taxonomy" id="2493646"/>
    <lineage>
        <taxon>Eukaryota</taxon>
        <taxon>Metazoa</taxon>
        <taxon>Spiralia</taxon>
        <taxon>Lophotrochozoa</taxon>
        <taxon>Mollusca</taxon>
        <taxon>Bivalvia</taxon>
        <taxon>Autobranchia</taxon>
        <taxon>Heteroconchia</taxon>
        <taxon>Palaeoheterodonta</taxon>
        <taxon>Unionida</taxon>
        <taxon>Unionoidea</taxon>
        <taxon>Unionidae</taxon>
        <taxon>Ambleminae</taxon>
        <taxon>Lampsilini</taxon>
        <taxon>Potamilus</taxon>
    </lineage>
</organism>
<accession>A0AAE0SEZ9</accession>
<evidence type="ECO:0000256" key="3">
    <source>
        <dbReference type="ARBA" id="ARBA00022989"/>
    </source>
</evidence>
<feature type="transmembrane region" description="Helical" evidence="5">
    <location>
        <begin position="776"/>
        <end position="795"/>
    </location>
</feature>
<feature type="domain" description="G-protein coupled receptors family 2 profile 2" evidence="6">
    <location>
        <begin position="666"/>
        <end position="915"/>
    </location>
</feature>
<keyword evidence="8" id="KW-1185">Reference proteome</keyword>
<dbReference type="Pfam" id="PF00002">
    <property type="entry name" value="7tm_2"/>
    <property type="match status" value="1"/>
</dbReference>
<dbReference type="AlphaFoldDB" id="A0AAE0SEZ9"/>
<reference evidence="7" key="3">
    <citation type="submission" date="2023-05" db="EMBL/GenBank/DDBJ databases">
        <authorList>
            <person name="Smith C.H."/>
        </authorList>
    </citation>
    <scope>NUCLEOTIDE SEQUENCE</scope>
    <source>
        <strain evidence="7">CHS0354</strain>
        <tissue evidence="7">Mantle</tissue>
    </source>
</reference>
<keyword evidence="3 5" id="KW-1133">Transmembrane helix</keyword>
<sequence>MILLKNTLNQNLTKESVVENSTEILSLPDYFPSETLTFASDKFFPDTEIDKIFSRDDVKSLLESIPDSFAREATRLHLRYCPFTSLCNFSLGPVSATFTRQCCFPCSCNSSCEITGNCCPNYKSDQYLGNIKRDNYQGNCQHAAFVDESHPFLQGERYYFVSECPISAEETRADACINPKRPATLEEFSDIIPVTDTSRMINYKNRHCAACNKILASNITYWSIVLHCLVGVSADVDTIMQFIDKKQCNLLYKPDNILEYRPTVCTPMVTKCNLTGKWRNNSEIVERACTLNIGSVYQSNDGLYTNIYCMICNENEDDNSVNPACYPKLLKPPKYDEVDSFSALLNFMKDIKPLEKSTPCGEEKIFDPYENECRRMFCSSTRSLVNGECVNTFLGVKGAKFELVLGFNIEEPCLVYQASGLIDEMTAWFSKVLERSIPLTCVCSKEIIYKTDYNYSNTFMESESAAENFINLSTIEYIASRWIFKIKDYYSYKEIDAFVLNITNVIVRITVNKTEIYTVHPQLVYIEEEEFGVTPVSSKNLSVEFYHVIGDSKSEPLQFAYPSKRDNKTMIRSMVPNDNCSCPAVESLIRLPFDILPCTLIEIKKEEYEWSVMEHGVILPELNLHLNMTEFIITNESGNNIRICSEKYMTSFNEMSSDRRRHFSVQTILSVVCTGLSLICLFVTFIIYLRFPILQTVPGKNNIALIVNMIFAQIIYLIFVIAGTFSGWTCRLIGIFLHFFWLSAILWLNICTFHMFKVFVRLNKPNLNVSSSKPVVKYLLTVFTISCFFVLVNVIKGLADSDMAEIGYGSGICYISSGAMVGYTFALPVGFVVLSNLFMFLVVIQRVCSLPSIEKKVKNERNNVVIFAKLSSLTGITWIFGFLYQWTNEIILSYVFIVLNASLGVFIMISFVINSRVIRLAQGKSSDSSASIFSYSKREIYYTENSAC</sequence>
<feature type="transmembrane region" description="Helical" evidence="5">
    <location>
        <begin position="864"/>
        <end position="884"/>
    </location>
</feature>
<feature type="transmembrane region" description="Helical" evidence="5">
    <location>
        <begin position="890"/>
        <end position="913"/>
    </location>
</feature>
<protein>
    <recommendedName>
        <fullName evidence="6">G-protein coupled receptors family 2 profile 2 domain-containing protein</fullName>
    </recommendedName>
</protein>
<evidence type="ECO:0000313" key="8">
    <source>
        <dbReference type="Proteomes" id="UP001195483"/>
    </source>
</evidence>
<dbReference type="CDD" id="cd15039">
    <property type="entry name" value="7tmB3_Methuselah-like"/>
    <property type="match status" value="1"/>
</dbReference>
<evidence type="ECO:0000259" key="6">
    <source>
        <dbReference type="PROSITE" id="PS50261"/>
    </source>
</evidence>
<feature type="transmembrane region" description="Helical" evidence="5">
    <location>
        <begin position="825"/>
        <end position="844"/>
    </location>
</feature>
<dbReference type="EMBL" id="JAEAOA010002345">
    <property type="protein sequence ID" value="KAK3590080.1"/>
    <property type="molecule type" value="Genomic_DNA"/>
</dbReference>
<dbReference type="InterPro" id="IPR053231">
    <property type="entry name" value="GPCR_LN-TM7"/>
</dbReference>
<dbReference type="PANTHER" id="PTHR45902">
    <property type="entry name" value="LATROPHILIN RECEPTOR-LIKE PROTEIN A"/>
    <property type="match status" value="1"/>
</dbReference>
<evidence type="ECO:0000256" key="4">
    <source>
        <dbReference type="ARBA" id="ARBA00023136"/>
    </source>
</evidence>
<dbReference type="Gene3D" id="1.20.1070.10">
    <property type="entry name" value="Rhodopsin 7-helix transmembrane proteins"/>
    <property type="match status" value="1"/>
</dbReference>
<keyword evidence="4 5" id="KW-0472">Membrane</keyword>
<feature type="transmembrane region" description="Helical" evidence="5">
    <location>
        <begin position="668"/>
        <end position="691"/>
    </location>
</feature>
<dbReference type="PROSITE" id="PS50261">
    <property type="entry name" value="G_PROTEIN_RECEP_F2_4"/>
    <property type="match status" value="1"/>
</dbReference>